<dbReference type="InterPro" id="IPR029056">
    <property type="entry name" value="Ribokinase-like"/>
</dbReference>
<dbReference type="PRINTS" id="PR00990">
    <property type="entry name" value="RIBOKINASE"/>
</dbReference>
<dbReference type="Pfam" id="PF00294">
    <property type="entry name" value="PfkB"/>
    <property type="match status" value="1"/>
</dbReference>
<sequence>MFDLISIGDAAVDHFFKIRDAHLEQEKSGEQLCLKFGDKLPVEQYRQILGGNNSNNAVGAKRLGLKVAIYLNIGSDLAGKFILAELKEEGVDSRYVVVNEGVDSNVSALISFRGERTILTYHQDFKYQLPDLDKSRWIYLSSMGRSASESNFFPQVENYLERTGAALMFNPGTFELQHGIKKFPRLLSLTKLLIVNKEEAELILKIESGKRVEMKKLLKSLLELGPKMLVVTDGVEGSYGYDGEEYYKLEIFPAKLVDMTGAGDSFATGVLAGLFYGKDLKEAMRWGAANGASVVEQIGPQTGLLTYDILQKKLKENSKITPRELK</sequence>
<reference evidence="4 5" key="1">
    <citation type="journal article" date="2015" name="Nature">
        <title>rRNA introns, odd ribosomes, and small enigmatic genomes across a large radiation of phyla.</title>
        <authorList>
            <person name="Brown C.T."/>
            <person name="Hug L.A."/>
            <person name="Thomas B.C."/>
            <person name="Sharon I."/>
            <person name="Castelle C.J."/>
            <person name="Singh A."/>
            <person name="Wilkins M.J."/>
            <person name="Williams K.H."/>
            <person name="Banfield J.F."/>
        </authorList>
    </citation>
    <scope>NUCLEOTIDE SEQUENCE [LARGE SCALE GENOMIC DNA]</scope>
</reference>
<accession>A0A0G0U337</accession>
<keyword evidence="1" id="KW-0808">Transferase</keyword>
<evidence type="ECO:0000256" key="2">
    <source>
        <dbReference type="ARBA" id="ARBA00022777"/>
    </source>
</evidence>
<evidence type="ECO:0000313" key="4">
    <source>
        <dbReference type="EMBL" id="KKR83509.1"/>
    </source>
</evidence>
<evidence type="ECO:0000313" key="5">
    <source>
        <dbReference type="Proteomes" id="UP000034601"/>
    </source>
</evidence>
<comment type="caution">
    <text evidence="4">The sequence shown here is derived from an EMBL/GenBank/DDBJ whole genome shotgun (WGS) entry which is preliminary data.</text>
</comment>
<proteinExistence type="predicted"/>
<dbReference type="SUPFAM" id="SSF53613">
    <property type="entry name" value="Ribokinase-like"/>
    <property type="match status" value="1"/>
</dbReference>
<dbReference type="InterPro" id="IPR011611">
    <property type="entry name" value="PfkB_dom"/>
</dbReference>
<dbReference type="AlphaFoldDB" id="A0A0G0U337"/>
<organism evidence="4 5">
    <name type="scientific">Candidatus Daviesbacteria bacterium GW2011_GWA2_40_9</name>
    <dbReference type="NCBI Taxonomy" id="1618424"/>
    <lineage>
        <taxon>Bacteria</taxon>
        <taxon>Candidatus Daviesiibacteriota</taxon>
    </lineage>
</organism>
<dbReference type="PANTHER" id="PTHR10584">
    <property type="entry name" value="SUGAR KINASE"/>
    <property type="match status" value="1"/>
</dbReference>
<evidence type="ECO:0000259" key="3">
    <source>
        <dbReference type="Pfam" id="PF00294"/>
    </source>
</evidence>
<protein>
    <recommendedName>
        <fullName evidence="3">Carbohydrate kinase PfkB domain-containing protein</fullName>
    </recommendedName>
</protein>
<keyword evidence="2" id="KW-0418">Kinase</keyword>
<dbReference type="Gene3D" id="3.40.1190.20">
    <property type="match status" value="1"/>
</dbReference>
<dbReference type="GO" id="GO:0006796">
    <property type="term" value="P:phosphate-containing compound metabolic process"/>
    <property type="evidence" value="ECO:0007669"/>
    <property type="project" value="UniProtKB-ARBA"/>
</dbReference>
<dbReference type="GO" id="GO:0016301">
    <property type="term" value="F:kinase activity"/>
    <property type="evidence" value="ECO:0007669"/>
    <property type="project" value="UniProtKB-KW"/>
</dbReference>
<gene>
    <name evidence="4" type="ORF">UU29_C0004G0010</name>
</gene>
<evidence type="ECO:0000256" key="1">
    <source>
        <dbReference type="ARBA" id="ARBA00022679"/>
    </source>
</evidence>
<name>A0A0G0U337_9BACT</name>
<feature type="domain" description="Carbohydrate kinase PfkB" evidence="3">
    <location>
        <begin position="36"/>
        <end position="304"/>
    </location>
</feature>
<dbReference type="InterPro" id="IPR002139">
    <property type="entry name" value="Ribo/fructo_kinase"/>
</dbReference>
<dbReference type="Proteomes" id="UP000034601">
    <property type="component" value="Unassembled WGS sequence"/>
</dbReference>
<dbReference type="EMBL" id="LCAB01000004">
    <property type="protein sequence ID" value="KKR83509.1"/>
    <property type="molecule type" value="Genomic_DNA"/>
</dbReference>
<dbReference type="PANTHER" id="PTHR10584:SF166">
    <property type="entry name" value="RIBOKINASE"/>
    <property type="match status" value="1"/>
</dbReference>